<dbReference type="GO" id="GO:0000930">
    <property type="term" value="C:gamma-tubulin complex"/>
    <property type="evidence" value="ECO:0007669"/>
    <property type="project" value="TreeGrafter"/>
</dbReference>
<dbReference type="GO" id="GO:0051321">
    <property type="term" value="P:meiotic cell cycle"/>
    <property type="evidence" value="ECO:0007669"/>
    <property type="project" value="TreeGrafter"/>
</dbReference>
<evidence type="ECO:0008006" key="11">
    <source>
        <dbReference type="Google" id="ProtNLM"/>
    </source>
</evidence>
<protein>
    <recommendedName>
        <fullName evidence="11">Gamma-tubulin complex component</fullName>
    </recommendedName>
</protein>
<evidence type="ECO:0000256" key="1">
    <source>
        <dbReference type="ARBA" id="ARBA00004245"/>
    </source>
</evidence>
<evidence type="ECO:0000256" key="2">
    <source>
        <dbReference type="ARBA" id="ARBA00010337"/>
    </source>
</evidence>
<organism evidence="9 10">
    <name type="scientific">Chlorella vulgaris</name>
    <name type="common">Green alga</name>
    <dbReference type="NCBI Taxonomy" id="3077"/>
    <lineage>
        <taxon>Eukaryota</taxon>
        <taxon>Viridiplantae</taxon>
        <taxon>Chlorophyta</taxon>
        <taxon>core chlorophytes</taxon>
        <taxon>Trebouxiophyceae</taxon>
        <taxon>Chlorellales</taxon>
        <taxon>Chlorellaceae</taxon>
        <taxon>Chlorella clade</taxon>
        <taxon>Chlorella</taxon>
    </lineage>
</organism>
<dbReference type="AlphaFoldDB" id="A0A9D4YY55"/>
<dbReference type="InterPro" id="IPR040457">
    <property type="entry name" value="GCP_C"/>
</dbReference>
<dbReference type="PANTHER" id="PTHR19302">
    <property type="entry name" value="GAMMA TUBULIN COMPLEX PROTEIN"/>
    <property type="match status" value="1"/>
</dbReference>
<evidence type="ECO:0000313" key="9">
    <source>
        <dbReference type="EMBL" id="KAI3432368.1"/>
    </source>
</evidence>
<dbReference type="InterPro" id="IPR041470">
    <property type="entry name" value="GCP_N"/>
</dbReference>
<dbReference type="GO" id="GO:0051011">
    <property type="term" value="F:microtubule minus-end binding"/>
    <property type="evidence" value="ECO:0007669"/>
    <property type="project" value="TreeGrafter"/>
</dbReference>
<evidence type="ECO:0000313" key="10">
    <source>
        <dbReference type="Proteomes" id="UP001055712"/>
    </source>
</evidence>
<dbReference type="EMBL" id="SIDB01000005">
    <property type="protein sequence ID" value="KAI3432368.1"/>
    <property type="molecule type" value="Genomic_DNA"/>
</dbReference>
<feature type="domain" description="Gamma tubulin complex component protein N-terminal" evidence="8">
    <location>
        <begin position="30"/>
        <end position="297"/>
    </location>
</feature>
<gene>
    <name evidence="9" type="ORF">D9Q98_003925</name>
</gene>
<dbReference type="PANTHER" id="PTHR19302:SF14">
    <property type="entry name" value="GAMMA-TUBULIN COMPLEX COMPONENT 3"/>
    <property type="match status" value="1"/>
</dbReference>
<evidence type="ECO:0000256" key="4">
    <source>
        <dbReference type="ARBA" id="ARBA00022701"/>
    </source>
</evidence>
<name>A0A9D4YY55_CHLVU</name>
<proteinExistence type="inferred from homology"/>
<feature type="region of interest" description="Disordered" evidence="6">
    <location>
        <begin position="44"/>
        <end position="68"/>
    </location>
</feature>
<evidence type="ECO:0000256" key="3">
    <source>
        <dbReference type="ARBA" id="ARBA00022490"/>
    </source>
</evidence>
<sequence length="652" mass="71221">MSIPERLLVLDALQAASGLNGRYAATSLAAELGWLLKRTEAELEQSDVEERDGGDGGSGSSAVEQPSPVREALMAAARREISNYYRLLAVLEAQAQRQSPDAADGGSLTLRRLTVWLSEPLGRLRILAGGLEAARDARGGQMVNRLHALSKHGDPLVRQVACPLLEEVCVPYFKQVKAWVLGGSLDTASNDFMVTKEQLVPPHCDDPAAAWRGGHRLNAGMQPTFLSNQLAANIFTTGKTIAFLREWCGDTRWAAAISTTAKQLATAGGTYQQLRWLETAVGDVQVAVSSHLLDIVMQHHGLPRHLAAIKRFLLLGQGDFVRVLLDAAQHELDKGAKDVSQYSLQGHLDAALRSSSAANEDADVLRRVDVRLPPGKVLEGDLGWDIFSLQYLVDGPMRAVLSPDAMSGYLRIFRLLWAVKHVEVVLVQSWSTINSTQRVLNVIREQERMHGVAVNNAELVPHVLRAFHAYRAEMASFVTSLQYYIVFEVLEPNWTKLMSGITVAADLDAVIGLHEGTLQAIATGMFLDGLPQTLTPLGVGGAGAADVQAGLRKTLRAVLDVQGPIQRLAVTVEQAVAEQALFLQRAQDSEAAGEWNSEVFNSPTILTEVLQEINSSMARVHTLYDRHLRTFLTLLPAQSHLDLHMLMARFEP</sequence>
<keyword evidence="10" id="KW-1185">Reference proteome</keyword>
<dbReference type="GO" id="GO:0043015">
    <property type="term" value="F:gamma-tubulin binding"/>
    <property type="evidence" value="ECO:0007669"/>
    <property type="project" value="InterPro"/>
</dbReference>
<accession>A0A9D4YY55</accession>
<reference evidence="9" key="1">
    <citation type="journal article" date="2019" name="Plant J.">
        <title>Chlorella vulgaris genome assembly and annotation reveals the molecular basis for metabolic acclimation to high light conditions.</title>
        <authorList>
            <person name="Cecchin M."/>
            <person name="Marcolungo L."/>
            <person name="Rossato M."/>
            <person name="Girolomoni L."/>
            <person name="Cosentino E."/>
            <person name="Cuine S."/>
            <person name="Li-Beisson Y."/>
            <person name="Delledonne M."/>
            <person name="Ballottari M."/>
        </authorList>
    </citation>
    <scope>NUCLEOTIDE SEQUENCE</scope>
    <source>
        <strain evidence="9">211/11P</strain>
    </source>
</reference>
<feature type="domain" description="Gamma tubulin complex component C-terminal" evidence="7">
    <location>
        <begin position="302"/>
        <end position="649"/>
    </location>
</feature>
<keyword evidence="5" id="KW-0206">Cytoskeleton</keyword>
<comment type="caution">
    <text evidence="9">The sequence shown here is derived from an EMBL/GenBank/DDBJ whole genome shotgun (WGS) entry which is preliminary data.</text>
</comment>
<dbReference type="GO" id="GO:0000922">
    <property type="term" value="C:spindle pole"/>
    <property type="evidence" value="ECO:0007669"/>
    <property type="project" value="InterPro"/>
</dbReference>
<comment type="subcellular location">
    <subcellularLocation>
        <location evidence="1">Cytoplasm</location>
        <location evidence="1">Cytoskeleton</location>
    </subcellularLocation>
</comment>
<evidence type="ECO:0000256" key="5">
    <source>
        <dbReference type="ARBA" id="ARBA00023212"/>
    </source>
</evidence>
<dbReference type="GO" id="GO:0007020">
    <property type="term" value="P:microtubule nucleation"/>
    <property type="evidence" value="ECO:0007669"/>
    <property type="project" value="InterPro"/>
</dbReference>
<dbReference type="GO" id="GO:0000278">
    <property type="term" value="P:mitotic cell cycle"/>
    <property type="evidence" value="ECO:0007669"/>
    <property type="project" value="TreeGrafter"/>
</dbReference>
<reference evidence="9" key="2">
    <citation type="submission" date="2020-11" db="EMBL/GenBank/DDBJ databases">
        <authorList>
            <person name="Cecchin M."/>
            <person name="Marcolungo L."/>
            <person name="Rossato M."/>
            <person name="Girolomoni L."/>
            <person name="Cosentino E."/>
            <person name="Cuine S."/>
            <person name="Li-Beisson Y."/>
            <person name="Delledonne M."/>
            <person name="Ballottari M."/>
        </authorList>
    </citation>
    <scope>NUCLEOTIDE SEQUENCE</scope>
    <source>
        <strain evidence="9">211/11P</strain>
        <tissue evidence="9">Whole cell</tissue>
    </source>
</reference>
<dbReference type="Gene3D" id="1.20.120.1900">
    <property type="entry name" value="Gamma-tubulin complex, C-terminal domain"/>
    <property type="match status" value="1"/>
</dbReference>
<dbReference type="Pfam" id="PF04130">
    <property type="entry name" value="GCP_C_terminal"/>
    <property type="match status" value="1"/>
</dbReference>
<keyword evidence="4" id="KW-0493">Microtubule</keyword>
<dbReference type="InterPro" id="IPR042241">
    <property type="entry name" value="GCP_C_sf"/>
</dbReference>
<evidence type="ECO:0000259" key="7">
    <source>
        <dbReference type="Pfam" id="PF04130"/>
    </source>
</evidence>
<dbReference type="InterPro" id="IPR007259">
    <property type="entry name" value="GCP"/>
</dbReference>
<dbReference type="GO" id="GO:0005874">
    <property type="term" value="C:microtubule"/>
    <property type="evidence" value="ECO:0007669"/>
    <property type="project" value="UniProtKB-KW"/>
</dbReference>
<dbReference type="OrthoDB" id="5860513at2759"/>
<comment type="similarity">
    <text evidence="2">Belongs to the TUBGCP family.</text>
</comment>
<evidence type="ECO:0000256" key="6">
    <source>
        <dbReference type="SAM" id="MobiDB-lite"/>
    </source>
</evidence>
<keyword evidence="3" id="KW-0963">Cytoplasm</keyword>
<evidence type="ECO:0000259" key="8">
    <source>
        <dbReference type="Pfam" id="PF17681"/>
    </source>
</evidence>
<dbReference type="Proteomes" id="UP001055712">
    <property type="component" value="Unassembled WGS sequence"/>
</dbReference>
<dbReference type="Pfam" id="PF17681">
    <property type="entry name" value="GCP_N_terminal"/>
    <property type="match status" value="1"/>
</dbReference>
<dbReference type="GO" id="GO:0031122">
    <property type="term" value="P:cytoplasmic microtubule organization"/>
    <property type="evidence" value="ECO:0007669"/>
    <property type="project" value="TreeGrafter"/>
</dbReference>
<dbReference type="GO" id="GO:0051225">
    <property type="term" value="P:spindle assembly"/>
    <property type="evidence" value="ECO:0007669"/>
    <property type="project" value="TreeGrafter"/>
</dbReference>